<comment type="caution">
    <text evidence="1">The sequence shown here is derived from an EMBL/GenBank/DDBJ whole genome shotgun (WGS) entry which is preliminary data.</text>
</comment>
<organism evidence="1 2">
    <name type="scientific">Mycena chlorophos</name>
    <name type="common">Agaric fungus</name>
    <name type="synonym">Agaricus chlorophos</name>
    <dbReference type="NCBI Taxonomy" id="658473"/>
    <lineage>
        <taxon>Eukaryota</taxon>
        <taxon>Fungi</taxon>
        <taxon>Dikarya</taxon>
        <taxon>Basidiomycota</taxon>
        <taxon>Agaricomycotina</taxon>
        <taxon>Agaricomycetes</taxon>
        <taxon>Agaricomycetidae</taxon>
        <taxon>Agaricales</taxon>
        <taxon>Marasmiineae</taxon>
        <taxon>Mycenaceae</taxon>
        <taxon>Mycena</taxon>
    </lineage>
</organism>
<name>A0A8H6TJP6_MYCCL</name>
<evidence type="ECO:0000313" key="2">
    <source>
        <dbReference type="Proteomes" id="UP000613580"/>
    </source>
</evidence>
<dbReference type="EMBL" id="JACAZE010000004">
    <property type="protein sequence ID" value="KAF7318409.1"/>
    <property type="molecule type" value="Genomic_DNA"/>
</dbReference>
<reference evidence="1" key="1">
    <citation type="submission" date="2020-05" db="EMBL/GenBank/DDBJ databases">
        <title>Mycena genomes resolve the evolution of fungal bioluminescence.</title>
        <authorList>
            <person name="Tsai I.J."/>
        </authorList>
    </citation>
    <scope>NUCLEOTIDE SEQUENCE</scope>
    <source>
        <strain evidence="1">110903Hualien_Pintung</strain>
    </source>
</reference>
<dbReference type="Proteomes" id="UP000613580">
    <property type="component" value="Unassembled WGS sequence"/>
</dbReference>
<evidence type="ECO:0000313" key="1">
    <source>
        <dbReference type="EMBL" id="KAF7318409.1"/>
    </source>
</evidence>
<gene>
    <name evidence="1" type="ORF">HMN09_00350100</name>
</gene>
<protein>
    <submittedName>
        <fullName evidence="1">Uncharacterized protein</fullName>
    </submittedName>
</protein>
<sequence>MDELRGARCRIHSAATLLLVRDTVFSSNTFACHYLCFERNANSETRTELWMRLETLATCPGPPRSSLANVPAAVSETDEAGLDERLPLRSRLHGHGRRRKNDKLHAFFRAGYRSLENGIEVVVRGAMRALFRREKLSGLHSGWAYALRRPRMGLRARLWSPQSSRIFPCGADECTFAQARPATSGRIRMSRLVHDFAMHRVAGTAYLCDSRWFVLEAFGFVRFNWVKKVVLWMDLQHRAVDAIPACLGTPWAWDALSCGFERHAEDSRRWQHCRLLTYTPIRATRTLSVRRRDARHRVPVPSRVYKSRVTAHVTARRVPLLLLHPPQQHPLSNPPHLVEQRALSLLLHSRARLTQLSRLSTSNDTMADAFVNASPSIDGPKPTVASTTTNATGLAERRNRPRLLLCLPPTPSISFEEYLFYFYQAASNEYMYNATAASTYYPRARFSGSGKRVPYYAPVRIITGVSIHDEEDAYDGQYDKGTIGRFAAILRCDTEVVLDPVPAPNVGVIGRPRPRQQA</sequence>
<accession>A0A8H6TJP6</accession>
<dbReference type="AlphaFoldDB" id="A0A8H6TJP6"/>
<keyword evidence="2" id="KW-1185">Reference proteome</keyword>
<proteinExistence type="predicted"/>